<dbReference type="AlphaFoldDB" id="A0A6C0H7U5"/>
<reference evidence="1" key="1">
    <citation type="journal article" date="2020" name="Nature">
        <title>Giant virus diversity and host interactions through global metagenomics.</title>
        <authorList>
            <person name="Schulz F."/>
            <person name="Roux S."/>
            <person name="Paez-Espino D."/>
            <person name="Jungbluth S."/>
            <person name="Walsh D.A."/>
            <person name="Denef V.J."/>
            <person name="McMahon K.D."/>
            <person name="Konstantinidis K.T."/>
            <person name="Eloe-Fadrosh E.A."/>
            <person name="Kyrpides N.C."/>
            <person name="Woyke T."/>
        </authorList>
    </citation>
    <scope>NUCLEOTIDE SEQUENCE</scope>
    <source>
        <strain evidence="1">GVMAG-M-3300023179-73</strain>
    </source>
</reference>
<name>A0A6C0H7U5_9ZZZZ</name>
<evidence type="ECO:0000313" key="1">
    <source>
        <dbReference type="EMBL" id="QHT76083.1"/>
    </source>
</evidence>
<protein>
    <submittedName>
        <fullName evidence="1">Uncharacterized protein</fullName>
    </submittedName>
</protein>
<dbReference type="EMBL" id="MN739889">
    <property type="protein sequence ID" value="QHT76083.1"/>
    <property type="molecule type" value="Genomic_DNA"/>
</dbReference>
<accession>A0A6C0H7U5</accession>
<organism evidence="1">
    <name type="scientific">viral metagenome</name>
    <dbReference type="NCBI Taxonomy" id="1070528"/>
    <lineage>
        <taxon>unclassified sequences</taxon>
        <taxon>metagenomes</taxon>
        <taxon>organismal metagenomes</taxon>
    </lineage>
</organism>
<sequence>MVYNNSFQQQFSKWFTTIILKPAKHQIVNFLFNHNRVGMGLSNVSQQYTYMRFVFTFCYGVFCRNKTRKCVYFFSWQNV</sequence>
<proteinExistence type="predicted"/>